<sequence length="162" mass="17515">MPSRLPNVELTPCSDAKITGTLEDASAEFGATFTAAPGARGEILQENAAKMASAQKMVHAGEAALEEIVRLRGTYARAFVCAPKVSGRGTGTIRYTRPSPWWFLGWEQARAAPARASRALRSRVVLVWLDGFVRHLTASTERGLVPNLDGAEEGARVCWLSF</sequence>
<gene>
    <name evidence="1" type="ORF">DFH08DRAFT_810262</name>
</gene>
<accession>A0AAD6ZZD1</accession>
<dbReference type="EMBL" id="JARIHO010000021">
    <property type="protein sequence ID" value="KAJ7346435.1"/>
    <property type="molecule type" value="Genomic_DNA"/>
</dbReference>
<dbReference type="AlphaFoldDB" id="A0AAD6ZZD1"/>
<reference evidence="1" key="1">
    <citation type="submission" date="2023-03" db="EMBL/GenBank/DDBJ databases">
        <title>Massive genome expansion in bonnet fungi (Mycena s.s.) driven by repeated elements and novel gene families across ecological guilds.</title>
        <authorList>
            <consortium name="Lawrence Berkeley National Laboratory"/>
            <person name="Harder C.B."/>
            <person name="Miyauchi S."/>
            <person name="Viragh M."/>
            <person name="Kuo A."/>
            <person name="Thoen E."/>
            <person name="Andreopoulos B."/>
            <person name="Lu D."/>
            <person name="Skrede I."/>
            <person name="Drula E."/>
            <person name="Henrissat B."/>
            <person name="Morin E."/>
            <person name="Kohler A."/>
            <person name="Barry K."/>
            <person name="LaButti K."/>
            <person name="Morin E."/>
            <person name="Salamov A."/>
            <person name="Lipzen A."/>
            <person name="Mereny Z."/>
            <person name="Hegedus B."/>
            <person name="Baldrian P."/>
            <person name="Stursova M."/>
            <person name="Weitz H."/>
            <person name="Taylor A."/>
            <person name="Grigoriev I.V."/>
            <person name="Nagy L.G."/>
            <person name="Martin F."/>
            <person name="Kauserud H."/>
        </authorList>
    </citation>
    <scope>NUCLEOTIDE SEQUENCE</scope>
    <source>
        <strain evidence="1">CBHHK002</strain>
    </source>
</reference>
<organism evidence="1 2">
    <name type="scientific">Mycena albidolilacea</name>
    <dbReference type="NCBI Taxonomy" id="1033008"/>
    <lineage>
        <taxon>Eukaryota</taxon>
        <taxon>Fungi</taxon>
        <taxon>Dikarya</taxon>
        <taxon>Basidiomycota</taxon>
        <taxon>Agaricomycotina</taxon>
        <taxon>Agaricomycetes</taxon>
        <taxon>Agaricomycetidae</taxon>
        <taxon>Agaricales</taxon>
        <taxon>Marasmiineae</taxon>
        <taxon>Mycenaceae</taxon>
        <taxon>Mycena</taxon>
    </lineage>
</organism>
<evidence type="ECO:0000313" key="2">
    <source>
        <dbReference type="Proteomes" id="UP001218218"/>
    </source>
</evidence>
<proteinExistence type="predicted"/>
<protein>
    <submittedName>
        <fullName evidence="1">Uncharacterized protein</fullName>
    </submittedName>
</protein>
<comment type="caution">
    <text evidence="1">The sequence shown here is derived from an EMBL/GenBank/DDBJ whole genome shotgun (WGS) entry which is preliminary data.</text>
</comment>
<dbReference type="Proteomes" id="UP001218218">
    <property type="component" value="Unassembled WGS sequence"/>
</dbReference>
<evidence type="ECO:0000313" key="1">
    <source>
        <dbReference type="EMBL" id="KAJ7346435.1"/>
    </source>
</evidence>
<keyword evidence="2" id="KW-1185">Reference proteome</keyword>
<name>A0AAD6ZZD1_9AGAR</name>